<dbReference type="RefSeq" id="WP_069656542.1">
    <property type="nucleotide sequence ID" value="NZ_MIJF01000018.1"/>
</dbReference>
<comment type="caution">
    <text evidence="1">The sequence shown here is derived from an EMBL/GenBank/DDBJ whole genome shotgun (WGS) entry which is preliminary data.</text>
</comment>
<reference evidence="1 2" key="1">
    <citation type="submission" date="2016-09" db="EMBL/GenBank/DDBJ databases">
        <title>Draft genome sequence for the type strain of Vulcanibacillus modesticaldus BR, a strictly anaerobic, moderately thermophilic, and nitrate-reducing bacterium from deep sea-hydrothermal vents of the Mid-Atlantic Ridge.</title>
        <authorList>
            <person name="Abin C.A."/>
            <person name="Hollibaugh J.T."/>
        </authorList>
    </citation>
    <scope>NUCLEOTIDE SEQUENCE [LARGE SCALE GENOMIC DNA]</scope>
    <source>
        <strain evidence="1 2">BR</strain>
    </source>
</reference>
<dbReference type="STRING" id="337097.BHF71_08330"/>
<gene>
    <name evidence="1" type="ORF">BHF71_08330</name>
</gene>
<dbReference type="AlphaFoldDB" id="A0A1D2YV84"/>
<protein>
    <submittedName>
        <fullName evidence="1">Uncharacterized protein</fullName>
    </submittedName>
</protein>
<dbReference type="OrthoDB" id="1726269at2"/>
<evidence type="ECO:0000313" key="1">
    <source>
        <dbReference type="EMBL" id="OEF99620.1"/>
    </source>
</evidence>
<dbReference type="Proteomes" id="UP000243739">
    <property type="component" value="Unassembled WGS sequence"/>
</dbReference>
<evidence type="ECO:0000313" key="2">
    <source>
        <dbReference type="Proteomes" id="UP000243739"/>
    </source>
</evidence>
<sequence>MFLLLILVIGFYLYNTGDLQRMINSLQGNGNQVNEAKRIIDIRFAKGEITEEEYNNLKKIL</sequence>
<dbReference type="EMBL" id="MIJF01000018">
    <property type="protein sequence ID" value="OEF99620.1"/>
    <property type="molecule type" value="Genomic_DNA"/>
</dbReference>
<keyword evidence="2" id="KW-1185">Reference proteome</keyword>
<accession>A0A1D2YV84</accession>
<organism evidence="1 2">
    <name type="scientific">Vulcanibacillus modesticaldus</name>
    <dbReference type="NCBI Taxonomy" id="337097"/>
    <lineage>
        <taxon>Bacteria</taxon>
        <taxon>Bacillati</taxon>
        <taxon>Bacillota</taxon>
        <taxon>Bacilli</taxon>
        <taxon>Bacillales</taxon>
        <taxon>Bacillaceae</taxon>
        <taxon>Vulcanibacillus</taxon>
    </lineage>
</organism>
<proteinExistence type="predicted"/>
<name>A0A1D2YV84_9BACI</name>